<evidence type="ECO:0000313" key="3">
    <source>
        <dbReference type="Proteomes" id="UP000642829"/>
    </source>
</evidence>
<evidence type="ECO:0000313" key="2">
    <source>
        <dbReference type="EMBL" id="GHC03429.1"/>
    </source>
</evidence>
<dbReference type="EMBL" id="BMXG01000011">
    <property type="protein sequence ID" value="GHC03429.1"/>
    <property type="molecule type" value="Genomic_DNA"/>
</dbReference>
<feature type="transmembrane region" description="Helical" evidence="1">
    <location>
        <begin position="66"/>
        <end position="90"/>
    </location>
</feature>
<dbReference type="RefSeq" id="WP_189514671.1">
    <property type="nucleotide sequence ID" value="NZ_BMXG01000011.1"/>
</dbReference>
<evidence type="ECO:0000256" key="1">
    <source>
        <dbReference type="SAM" id="Phobius"/>
    </source>
</evidence>
<feature type="transmembrane region" description="Helical" evidence="1">
    <location>
        <begin position="24"/>
        <end position="46"/>
    </location>
</feature>
<keyword evidence="3" id="KW-1185">Reference proteome</keyword>
<reference evidence="2" key="1">
    <citation type="journal article" date="2014" name="Int. J. Syst. Evol. Microbiol.">
        <title>Complete genome sequence of Corynebacterium casei LMG S-19264T (=DSM 44701T), isolated from a smear-ripened cheese.</title>
        <authorList>
            <consortium name="US DOE Joint Genome Institute (JGI-PGF)"/>
            <person name="Walter F."/>
            <person name="Albersmeier A."/>
            <person name="Kalinowski J."/>
            <person name="Ruckert C."/>
        </authorList>
    </citation>
    <scope>NUCLEOTIDE SEQUENCE</scope>
    <source>
        <strain evidence="2">KCTC 12870</strain>
    </source>
</reference>
<dbReference type="AlphaFoldDB" id="A0A8J3DG83"/>
<sequence length="127" mass="14515">MPSILTHVDKKKSIWRKDRLANRWFGRIFLPVFLLVAGVFVIWQAISGLFFGKAIMLWRLGGPHHFTGVNATLIGLAYLCVVLFFGSFMLKSQIQRLRLEMFHKLFLVAVALIFLISLGGGIYREAF</sequence>
<comment type="caution">
    <text evidence="2">The sequence shown here is derived from an EMBL/GenBank/DDBJ whole genome shotgun (WGS) entry which is preliminary data.</text>
</comment>
<keyword evidence="1" id="KW-0812">Transmembrane</keyword>
<feature type="transmembrane region" description="Helical" evidence="1">
    <location>
        <begin position="102"/>
        <end position="123"/>
    </location>
</feature>
<protein>
    <submittedName>
        <fullName evidence="2">Uncharacterized protein</fullName>
    </submittedName>
</protein>
<keyword evidence="1" id="KW-0472">Membrane</keyword>
<keyword evidence="1" id="KW-1133">Transmembrane helix</keyword>
<organism evidence="2 3">
    <name type="scientific">Cerasicoccus arenae</name>
    <dbReference type="NCBI Taxonomy" id="424488"/>
    <lineage>
        <taxon>Bacteria</taxon>
        <taxon>Pseudomonadati</taxon>
        <taxon>Verrucomicrobiota</taxon>
        <taxon>Opitutia</taxon>
        <taxon>Puniceicoccales</taxon>
        <taxon>Cerasicoccaceae</taxon>
        <taxon>Cerasicoccus</taxon>
    </lineage>
</organism>
<proteinExistence type="predicted"/>
<dbReference type="Proteomes" id="UP000642829">
    <property type="component" value="Unassembled WGS sequence"/>
</dbReference>
<gene>
    <name evidence="2" type="ORF">GCM10007047_20020</name>
</gene>
<reference evidence="2" key="2">
    <citation type="submission" date="2020-09" db="EMBL/GenBank/DDBJ databases">
        <authorList>
            <person name="Sun Q."/>
            <person name="Kim S."/>
        </authorList>
    </citation>
    <scope>NUCLEOTIDE SEQUENCE</scope>
    <source>
        <strain evidence="2">KCTC 12870</strain>
    </source>
</reference>
<name>A0A8J3DG83_9BACT</name>
<accession>A0A8J3DG83</accession>